<protein>
    <recommendedName>
        <fullName evidence="3">Calcium-binding protein</fullName>
    </recommendedName>
</protein>
<dbReference type="Proteomes" id="UP000633219">
    <property type="component" value="Unassembled WGS sequence"/>
</dbReference>
<dbReference type="Gene3D" id="2.150.10.10">
    <property type="entry name" value="Serralysin-like metalloprotease, C-terminal"/>
    <property type="match status" value="1"/>
</dbReference>
<sequence>MAKVKHCNALDQHGQLEQIYAVDTLELVLESTTRGVYVDDDGDKIIFNGSNLSFNGEVIVSGRLNGFKFVDSDGDTLISVTNGDWIAKALYNALAGPNEIRGLLTASYASKDQFQGSDKGDIIYGAGGNDRLTGGKGEDWFLFGHGDGRDVVTDFDAVGGTGKQDFVRQFSNDFHMRRSGEDTIVDFGNGDTLILLDVKRSDVTLDDFMIF</sequence>
<dbReference type="AlphaFoldDB" id="A0A936YNP2"/>
<dbReference type="RefSeq" id="WP_201658284.1">
    <property type="nucleotide sequence ID" value="NZ_JAEQNC010000006.1"/>
</dbReference>
<dbReference type="PRINTS" id="PR00313">
    <property type="entry name" value="CABNDNGRPT"/>
</dbReference>
<dbReference type="InterPro" id="IPR018511">
    <property type="entry name" value="Hemolysin-typ_Ca-bd_CS"/>
</dbReference>
<reference evidence="1" key="1">
    <citation type="submission" date="2021-01" db="EMBL/GenBank/DDBJ databases">
        <title>Rhizobium sp. strain KVB221 16S ribosomal RNA gene Genome sequencing and assembly.</title>
        <authorList>
            <person name="Kang M."/>
        </authorList>
    </citation>
    <scope>NUCLEOTIDE SEQUENCE</scope>
    <source>
        <strain evidence="1">KVB221</strain>
    </source>
</reference>
<accession>A0A936YNP2</accession>
<dbReference type="InterPro" id="IPR001343">
    <property type="entry name" value="Hemolysn_Ca-bd"/>
</dbReference>
<organism evidence="1 2">
    <name type="scientific">Rhizobium setariae</name>
    <dbReference type="NCBI Taxonomy" id="2801340"/>
    <lineage>
        <taxon>Bacteria</taxon>
        <taxon>Pseudomonadati</taxon>
        <taxon>Pseudomonadota</taxon>
        <taxon>Alphaproteobacteria</taxon>
        <taxon>Hyphomicrobiales</taxon>
        <taxon>Rhizobiaceae</taxon>
        <taxon>Rhizobium/Agrobacterium group</taxon>
        <taxon>Rhizobium</taxon>
    </lineage>
</organism>
<name>A0A936YNP2_9HYPH</name>
<evidence type="ECO:0008006" key="3">
    <source>
        <dbReference type="Google" id="ProtNLM"/>
    </source>
</evidence>
<comment type="caution">
    <text evidence="1">The sequence shown here is derived from an EMBL/GenBank/DDBJ whole genome shotgun (WGS) entry which is preliminary data.</text>
</comment>
<dbReference type="SUPFAM" id="SSF51120">
    <property type="entry name" value="beta-Roll"/>
    <property type="match status" value="1"/>
</dbReference>
<keyword evidence="2" id="KW-1185">Reference proteome</keyword>
<dbReference type="PROSITE" id="PS00330">
    <property type="entry name" value="HEMOLYSIN_CALCIUM"/>
    <property type="match status" value="1"/>
</dbReference>
<gene>
    <name evidence="1" type="ORF">JJB09_12465</name>
</gene>
<dbReference type="InterPro" id="IPR011049">
    <property type="entry name" value="Serralysin-like_metalloprot_C"/>
</dbReference>
<evidence type="ECO:0000313" key="2">
    <source>
        <dbReference type="Proteomes" id="UP000633219"/>
    </source>
</evidence>
<dbReference type="Pfam" id="PF00353">
    <property type="entry name" value="HemolysinCabind"/>
    <property type="match status" value="1"/>
</dbReference>
<dbReference type="GO" id="GO:0005509">
    <property type="term" value="F:calcium ion binding"/>
    <property type="evidence" value="ECO:0007669"/>
    <property type="project" value="InterPro"/>
</dbReference>
<proteinExistence type="predicted"/>
<evidence type="ECO:0000313" key="1">
    <source>
        <dbReference type="EMBL" id="MBL0372843.1"/>
    </source>
</evidence>
<dbReference type="EMBL" id="JAEQNC010000006">
    <property type="protein sequence ID" value="MBL0372843.1"/>
    <property type="molecule type" value="Genomic_DNA"/>
</dbReference>